<evidence type="ECO:0000259" key="7">
    <source>
        <dbReference type="PROSITE" id="PS50023"/>
    </source>
</evidence>
<comment type="caution">
    <text evidence="9">The sequence shown here is derived from an EMBL/GenBank/DDBJ whole genome shotgun (WGS) entry which is preliminary data.</text>
</comment>
<dbReference type="GO" id="GO:0005912">
    <property type="term" value="C:adherens junction"/>
    <property type="evidence" value="ECO:0007669"/>
    <property type="project" value="TreeGrafter"/>
</dbReference>
<dbReference type="OrthoDB" id="44841at2759"/>
<dbReference type="InterPro" id="IPR001478">
    <property type="entry name" value="PDZ"/>
</dbReference>
<dbReference type="AlphaFoldDB" id="A0A177B4T5"/>
<name>A0A177B4T5_9BILA</name>
<dbReference type="Gene3D" id="2.30.42.10">
    <property type="match status" value="1"/>
</dbReference>
<dbReference type="GO" id="GO:0046872">
    <property type="term" value="F:metal ion binding"/>
    <property type="evidence" value="ECO:0007669"/>
    <property type="project" value="UniProtKB-KW"/>
</dbReference>
<dbReference type="Pfam" id="PF00595">
    <property type="entry name" value="PDZ"/>
    <property type="match status" value="1"/>
</dbReference>
<keyword evidence="4 6" id="KW-0862">Zinc</keyword>
<dbReference type="SUPFAM" id="SSF50156">
    <property type="entry name" value="PDZ domain-like"/>
    <property type="match status" value="1"/>
</dbReference>
<feature type="domain" description="PDZ" evidence="8">
    <location>
        <begin position="3"/>
        <end position="83"/>
    </location>
</feature>
<dbReference type="Proteomes" id="UP000078046">
    <property type="component" value="Unassembled WGS sequence"/>
</dbReference>
<dbReference type="GO" id="GO:0030036">
    <property type="term" value="P:actin cytoskeleton organization"/>
    <property type="evidence" value="ECO:0007669"/>
    <property type="project" value="TreeGrafter"/>
</dbReference>
<keyword evidence="10" id="KW-1185">Reference proteome</keyword>
<dbReference type="EMBL" id="LWCA01000308">
    <property type="protein sequence ID" value="OAF69278.1"/>
    <property type="molecule type" value="Genomic_DNA"/>
</dbReference>
<protein>
    <recommendedName>
        <fullName evidence="11">PDZ domain-containing protein</fullName>
    </recommendedName>
</protein>
<dbReference type="InterPro" id="IPR036034">
    <property type="entry name" value="PDZ_sf"/>
</dbReference>
<evidence type="ECO:0000256" key="2">
    <source>
        <dbReference type="ARBA" id="ARBA00022490"/>
    </source>
</evidence>
<reference evidence="9 10" key="1">
    <citation type="submission" date="2016-04" db="EMBL/GenBank/DDBJ databases">
        <title>The genome of Intoshia linei affirms orthonectids as highly simplified spiralians.</title>
        <authorList>
            <person name="Mikhailov K.V."/>
            <person name="Slusarev G.S."/>
            <person name="Nikitin M.A."/>
            <person name="Logacheva M.D."/>
            <person name="Penin A."/>
            <person name="Aleoshin V."/>
            <person name="Panchin Y.V."/>
        </authorList>
    </citation>
    <scope>NUCLEOTIDE SEQUENCE [LARGE SCALE GENOMIC DNA]</scope>
    <source>
        <strain evidence="9">Intl2013</strain>
        <tissue evidence="9">Whole animal</tissue>
    </source>
</reference>
<dbReference type="PROSITE" id="PS00478">
    <property type="entry name" value="LIM_DOMAIN_1"/>
    <property type="match status" value="1"/>
</dbReference>
<dbReference type="PROSITE" id="PS50023">
    <property type="entry name" value="LIM_DOMAIN_2"/>
    <property type="match status" value="1"/>
</dbReference>
<keyword evidence="5 6" id="KW-0440">LIM domain</keyword>
<comment type="subcellular location">
    <subcellularLocation>
        <location evidence="1">Cytoplasm</location>
    </subcellularLocation>
</comment>
<keyword evidence="2" id="KW-0963">Cytoplasm</keyword>
<evidence type="ECO:0000313" key="10">
    <source>
        <dbReference type="Proteomes" id="UP000078046"/>
    </source>
</evidence>
<evidence type="ECO:0000259" key="8">
    <source>
        <dbReference type="PROSITE" id="PS50106"/>
    </source>
</evidence>
<dbReference type="SMART" id="SM00228">
    <property type="entry name" value="PDZ"/>
    <property type="match status" value="1"/>
</dbReference>
<gene>
    <name evidence="9" type="ORF">A3Q56_02958</name>
</gene>
<dbReference type="PANTHER" id="PTHR24214">
    <property type="entry name" value="PDZ AND LIM DOMAIN PROTEIN ZASP"/>
    <property type="match status" value="1"/>
</dbReference>
<evidence type="ECO:0000256" key="6">
    <source>
        <dbReference type="PROSITE-ProRule" id="PRU00125"/>
    </source>
</evidence>
<sequence>MKTFDLKREGKVTWGFSIAGDRNVGYVLKSINPTGIAAKAGCKNFQKIVSINDTPFKGLKMFDVLKIIKSATDSLVICVEDDLEVVETSSKPIQKIDLGHAQVEKSQKQKDDTPGTENVCYVCKKIISGKYFMVSDRCYCLIDFCCTVKNCTKNLSKWPFTTLNDKLLCESHYFDETSPFCSKCDKQIRDKQFASIKEIKYHYACVTCKICNKLLTEKNIYIKNNEIYCEKDMNNLFKELCTYCNFPLEEKDKYIVLNEKKYHENCANEAKKINVIK</sequence>
<organism evidence="9 10">
    <name type="scientific">Intoshia linei</name>
    <dbReference type="NCBI Taxonomy" id="1819745"/>
    <lineage>
        <taxon>Eukaryota</taxon>
        <taxon>Metazoa</taxon>
        <taxon>Spiralia</taxon>
        <taxon>Lophotrochozoa</taxon>
        <taxon>Mesozoa</taxon>
        <taxon>Orthonectida</taxon>
        <taxon>Rhopaluridae</taxon>
        <taxon>Intoshia</taxon>
    </lineage>
</organism>
<proteinExistence type="predicted"/>
<evidence type="ECO:0008006" key="11">
    <source>
        <dbReference type="Google" id="ProtNLM"/>
    </source>
</evidence>
<dbReference type="CDD" id="cd08368">
    <property type="entry name" value="LIM"/>
    <property type="match status" value="1"/>
</dbReference>
<evidence type="ECO:0000256" key="1">
    <source>
        <dbReference type="ARBA" id="ARBA00004496"/>
    </source>
</evidence>
<dbReference type="GO" id="GO:0061061">
    <property type="term" value="P:muscle structure development"/>
    <property type="evidence" value="ECO:0007669"/>
    <property type="project" value="TreeGrafter"/>
</dbReference>
<evidence type="ECO:0000313" key="9">
    <source>
        <dbReference type="EMBL" id="OAF69278.1"/>
    </source>
</evidence>
<dbReference type="GO" id="GO:0030018">
    <property type="term" value="C:Z disc"/>
    <property type="evidence" value="ECO:0007669"/>
    <property type="project" value="TreeGrafter"/>
</dbReference>
<dbReference type="GO" id="GO:0051371">
    <property type="term" value="F:muscle alpha-actinin binding"/>
    <property type="evidence" value="ECO:0007669"/>
    <property type="project" value="TreeGrafter"/>
</dbReference>
<dbReference type="SUPFAM" id="SSF57716">
    <property type="entry name" value="Glucocorticoid receptor-like (DNA-binding domain)"/>
    <property type="match status" value="2"/>
</dbReference>
<dbReference type="SMART" id="SM00132">
    <property type="entry name" value="LIM"/>
    <property type="match status" value="2"/>
</dbReference>
<dbReference type="PANTHER" id="PTHR24214:SF38">
    <property type="entry name" value="PDZ AND LIM DOMAIN PROTEIN ZASP-RELATED"/>
    <property type="match status" value="1"/>
</dbReference>
<dbReference type="GO" id="GO:0003779">
    <property type="term" value="F:actin binding"/>
    <property type="evidence" value="ECO:0007669"/>
    <property type="project" value="TreeGrafter"/>
</dbReference>
<dbReference type="Pfam" id="PF00412">
    <property type="entry name" value="LIM"/>
    <property type="match status" value="1"/>
</dbReference>
<dbReference type="GO" id="GO:0031941">
    <property type="term" value="C:filamentous actin"/>
    <property type="evidence" value="ECO:0007669"/>
    <property type="project" value="TreeGrafter"/>
</dbReference>
<dbReference type="Gene3D" id="2.10.110.10">
    <property type="entry name" value="Cysteine Rich Protein"/>
    <property type="match status" value="3"/>
</dbReference>
<dbReference type="PROSITE" id="PS50106">
    <property type="entry name" value="PDZ"/>
    <property type="match status" value="1"/>
</dbReference>
<evidence type="ECO:0000256" key="5">
    <source>
        <dbReference type="ARBA" id="ARBA00023038"/>
    </source>
</evidence>
<feature type="domain" description="LIM zinc-binding" evidence="7">
    <location>
        <begin position="179"/>
        <end position="239"/>
    </location>
</feature>
<accession>A0A177B4T5</accession>
<dbReference type="GO" id="GO:0001725">
    <property type="term" value="C:stress fiber"/>
    <property type="evidence" value="ECO:0007669"/>
    <property type="project" value="TreeGrafter"/>
</dbReference>
<evidence type="ECO:0000256" key="4">
    <source>
        <dbReference type="ARBA" id="ARBA00022833"/>
    </source>
</evidence>
<dbReference type="InterPro" id="IPR050604">
    <property type="entry name" value="PDZ-LIM_domain"/>
</dbReference>
<evidence type="ECO:0000256" key="3">
    <source>
        <dbReference type="ARBA" id="ARBA00022723"/>
    </source>
</evidence>
<keyword evidence="3 6" id="KW-0479">Metal-binding</keyword>
<dbReference type="CDD" id="cd00136">
    <property type="entry name" value="PDZ_canonical"/>
    <property type="match status" value="1"/>
</dbReference>
<dbReference type="InterPro" id="IPR001781">
    <property type="entry name" value="Znf_LIM"/>
</dbReference>